<comment type="caution">
    <text evidence="1">The sequence shown here is derived from an EMBL/GenBank/DDBJ whole genome shotgun (WGS) entry which is preliminary data.</text>
</comment>
<gene>
    <name evidence="1" type="ORF">S06H3_00912</name>
</gene>
<accession>X1KXU1</accession>
<dbReference type="AlphaFoldDB" id="X1KXU1"/>
<organism evidence="1">
    <name type="scientific">marine sediment metagenome</name>
    <dbReference type="NCBI Taxonomy" id="412755"/>
    <lineage>
        <taxon>unclassified sequences</taxon>
        <taxon>metagenomes</taxon>
        <taxon>ecological metagenomes</taxon>
    </lineage>
</organism>
<reference evidence="1" key="1">
    <citation type="journal article" date="2014" name="Front. Microbiol.">
        <title>High frequency of phylogenetically diverse reductive dehalogenase-homologous genes in deep subseafloor sedimentary metagenomes.</title>
        <authorList>
            <person name="Kawai M."/>
            <person name="Futagami T."/>
            <person name="Toyoda A."/>
            <person name="Takaki Y."/>
            <person name="Nishi S."/>
            <person name="Hori S."/>
            <person name="Arai W."/>
            <person name="Tsubouchi T."/>
            <person name="Morono Y."/>
            <person name="Uchiyama I."/>
            <person name="Ito T."/>
            <person name="Fujiyama A."/>
            <person name="Inagaki F."/>
            <person name="Takami H."/>
        </authorList>
    </citation>
    <scope>NUCLEOTIDE SEQUENCE</scope>
    <source>
        <strain evidence="1">Expedition CK06-06</strain>
    </source>
</reference>
<proteinExistence type="predicted"/>
<protein>
    <submittedName>
        <fullName evidence="1">Uncharacterized protein</fullName>
    </submittedName>
</protein>
<sequence length="111" mass="12348">MPLNNITAAQLEYFEIEPPAAHSPSVADTWEAWDISAHVPPSAKFAEIWWLRKTSNGNVGVRETGSSVERKYSRMQDECGNFTVACAGQAIECISGATANHSYYYVIGYWE</sequence>
<evidence type="ECO:0000313" key="1">
    <source>
        <dbReference type="EMBL" id="GAH94969.1"/>
    </source>
</evidence>
<dbReference type="EMBL" id="BARV01000201">
    <property type="protein sequence ID" value="GAH94969.1"/>
    <property type="molecule type" value="Genomic_DNA"/>
</dbReference>
<name>X1KXU1_9ZZZZ</name>